<keyword evidence="2" id="KW-1185">Reference proteome</keyword>
<dbReference type="GO" id="GO:0034599">
    <property type="term" value="P:cellular response to oxidative stress"/>
    <property type="evidence" value="ECO:0007669"/>
    <property type="project" value="InterPro"/>
</dbReference>
<dbReference type="PANTHER" id="PTHR28020:SF1">
    <property type="entry name" value="YAP1-BINDING PROTEIN 1-RELATED"/>
    <property type="match status" value="1"/>
</dbReference>
<dbReference type="InterPro" id="IPR013877">
    <property type="entry name" value="YAP-bd/ALF4/Glomulin"/>
</dbReference>
<name>A0A1E4RP03_9ASCO</name>
<organism evidence="1 2">
    <name type="scientific">Hyphopichia burtonii NRRL Y-1933</name>
    <dbReference type="NCBI Taxonomy" id="984485"/>
    <lineage>
        <taxon>Eukaryota</taxon>
        <taxon>Fungi</taxon>
        <taxon>Dikarya</taxon>
        <taxon>Ascomycota</taxon>
        <taxon>Saccharomycotina</taxon>
        <taxon>Pichiomycetes</taxon>
        <taxon>Debaryomycetaceae</taxon>
        <taxon>Hyphopichia</taxon>
    </lineage>
</organism>
<evidence type="ECO:0000313" key="1">
    <source>
        <dbReference type="EMBL" id="ODV69000.1"/>
    </source>
</evidence>
<dbReference type="STRING" id="984485.A0A1E4RP03"/>
<dbReference type="Proteomes" id="UP000095085">
    <property type="component" value="Unassembled WGS sequence"/>
</dbReference>
<protein>
    <submittedName>
        <fullName evidence="1">DUF1760-domain-containing protein</fullName>
    </submittedName>
</protein>
<dbReference type="OrthoDB" id="5396786at2759"/>
<evidence type="ECO:0000313" key="2">
    <source>
        <dbReference type="Proteomes" id="UP000095085"/>
    </source>
</evidence>
<dbReference type="GeneID" id="30994141"/>
<gene>
    <name evidence="1" type="ORF">HYPBUDRAFT_135917</name>
</gene>
<dbReference type="Pfam" id="PF08568">
    <property type="entry name" value="Kinetochor_Ybp2"/>
    <property type="match status" value="1"/>
</dbReference>
<dbReference type="PANTHER" id="PTHR28020">
    <property type="entry name" value="YAP1-BINDING PROTEIN 1-RELATED"/>
    <property type="match status" value="1"/>
</dbReference>
<dbReference type="EMBL" id="KV454539">
    <property type="protein sequence ID" value="ODV69000.1"/>
    <property type="molecule type" value="Genomic_DNA"/>
</dbReference>
<dbReference type="InterPro" id="IPR040347">
    <property type="entry name" value="YBP1/2"/>
</dbReference>
<accession>A0A1E4RP03</accession>
<sequence>MSSKDSDSTIELVPFDKVLEALETAADDVKQSKDYLSYSTVLDIYYTDPARYTFEEREELLGNLQKVLASDSELTYEIGWDLPSLLIPFVDTDYDFSGVIRKAPGVYKILKIFEILAHNGNPKELFLKCTELLQTIRLNDNKFFEPNNVIQDQFFDLKLYCIFELSDSCLKKINTYYPSRFLAMLVTSYINLLYMNVNHSVSNNSFMLKRVYNFSRNYTSPKFPTSSNKDYTKEELDKITDDENYLQRKLLTGFITEALLMSSRKCLSGYSVSVLSHLQESSRLTKSENESFVVDHPVLDRFFELLLSFDIDIDDVFKNFLVDSHKLFLDVDHNQDGDEISGEIFEKLIIDYQENLVSTLVNSDSNQIRNSTLGIIYLFTYSIASKQKFNIFDLDFTDALVMTIRIIVPAMVQSTFNYLGLHDIMVYWGWFSIHKLTIRGKRLELELSKIPKILLTIYYQTLLFMIISNPNSPNFRFATLTLLTRVLALSPEDIAYSFLLDSLQNCPFDNVKIVLVGVLKELLTKDKDRQIINDISDINSKPRPPILPSRQGSNSGPIKSKFISLSEERADDITALIEDSNKKVFQSEGNDDEKIQLNLFKLPTLSAFLNLLVILKDDPRISNESVQEIVKNVDQNVRLVEKILESDESKIHELNAIRVLKVTLDRIRA</sequence>
<dbReference type="GO" id="GO:0005737">
    <property type="term" value="C:cytoplasm"/>
    <property type="evidence" value="ECO:0007669"/>
    <property type="project" value="TreeGrafter"/>
</dbReference>
<proteinExistence type="predicted"/>
<reference evidence="2" key="1">
    <citation type="submission" date="2016-05" db="EMBL/GenBank/DDBJ databases">
        <title>Comparative genomics of biotechnologically important yeasts.</title>
        <authorList>
            <consortium name="DOE Joint Genome Institute"/>
            <person name="Riley R."/>
            <person name="Haridas S."/>
            <person name="Wolfe K.H."/>
            <person name="Lopes M.R."/>
            <person name="Hittinger C.T."/>
            <person name="Goker M."/>
            <person name="Salamov A."/>
            <person name="Wisecaver J."/>
            <person name="Long T.M."/>
            <person name="Aerts A.L."/>
            <person name="Barry K."/>
            <person name="Choi C."/>
            <person name="Clum A."/>
            <person name="Coughlan A.Y."/>
            <person name="Deshpande S."/>
            <person name="Douglass A.P."/>
            <person name="Hanson S.J."/>
            <person name="Klenk H.-P."/>
            <person name="Labutti K."/>
            <person name="Lapidus A."/>
            <person name="Lindquist E."/>
            <person name="Lipzen A."/>
            <person name="Meier-Kolthoff J.P."/>
            <person name="Ohm R.A."/>
            <person name="Otillar R.P."/>
            <person name="Pangilinan J."/>
            <person name="Peng Y."/>
            <person name="Rokas A."/>
            <person name="Rosa C.A."/>
            <person name="Scheuner C."/>
            <person name="Sibirny A.A."/>
            <person name="Slot J.C."/>
            <person name="Stielow J.B."/>
            <person name="Sun H."/>
            <person name="Kurtzman C.P."/>
            <person name="Blackwell M."/>
            <person name="Grigoriev I.V."/>
            <person name="Jeffries T.W."/>
        </authorList>
    </citation>
    <scope>NUCLEOTIDE SEQUENCE [LARGE SCALE GENOMIC DNA]</scope>
    <source>
        <strain evidence="2">NRRL Y-1933</strain>
    </source>
</reference>
<dbReference type="RefSeq" id="XP_020078067.1">
    <property type="nucleotide sequence ID" value="XM_020219591.1"/>
</dbReference>
<dbReference type="AlphaFoldDB" id="A0A1E4RP03"/>